<evidence type="ECO:0000256" key="4">
    <source>
        <dbReference type="ARBA" id="ARBA00022617"/>
    </source>
</evidence>
<feature type="binding site" description="axial binding residue" evidence="9">
    <location>
        <position position="895"/>
    </location>
    <ligand>
        <name>heme</name>
        <dbReference type="ChEBI" id="CHEBI:30413"/>
    </ligand>
    <ligandPart>
        <name>Fe</name>
        <dbReference type="ChEBI" id="CHEBI:18248"/>
    </ligandPart>
</feature>
<evidence type="ECO:0000256" key="7">
    <source>
        <dbReference type="ARBA" id="ARBA00023004"/>
    </source>
</evidence>
<dbReference type="AlphaFoldDB" id="A0A1Q3E612"/>
<dbReference type="SUPFAM" id="SSF48264">
    <property type="entry name" value="Cytochrome P450"/>
    <property type="match status" value="1"/>
</dbReference>
<evidence type="ECO:0000256" key="8">
    <source>
        <dbReference type="ARBA" id="ARBA00023033"/>
    </source>
</evidence>
<dbReference type="SUPFAM" id="SSF48208">
    <property type="entry name" value="Six-hairpin glycosidases"/>
    <property type="match status" value="1"/>
</dbReference>
<dbReference type="InterPro" id="IPR012341">
    <property type="entry name" value="6hp_glycosidase-like_sf"/>
</dbReference>
<reference evidence="10 11" key="2">
    <citation type="submission" date="2017-02" db="EMBL/GenBank/DDBJ databases">
        <title>A genome survey and senescence transcriptome analysis in Lentinula edodes.</title>
        <authorList>
            <person name="Sakamoto Y."/>
            <person name="Nakade K."/>
            <person name="Sato S."/>
            <person name="Yoshida Y."/>
            <person name="Miyazaki K."/>
            <person name="Natsume S."/>
            <person name="Konno N."/>
        </authorList>
    </citation>
    <scope>NUCLEOTIDE SEQUENCE [LARGE SCALE GENOMIC DNA]</scope>
    <source>
        <strain evidence="10 11">NBRC 111202</strain>
    </source>
</reference>
<dbReference type="Gene3D" id="1.10.630.10">
    <property type="entry name" value="Cytochrome P450"/>
    <property type="match status" value="1"/>
</dbReference>
<name>A0A1Q3E612_LENED</name>
<dbReference type="CDD" id="cd11065">
    <property type="entry name" value="CYP64-like"/>
    <property type="match status" value="1"/>
</dbReference>
<dbReference type="InterPro" id="IPR036396">
    <property type="entry name" value="Cyt_P450_sf"/>
</dbReference>
<dbReference type="InterPro" id="IPR008928">
    <property type="entry name" value="6-hairpin_glycosidase_sf"/>
</dbReference>
<evidence type="ECO:0000256" key="6">
    <source>
        <dbReference type="ARBA" id="ARBA00023002"/>
    </source>
</evidence>
<dbReference type="InterPro" id="IPR001128">
    <property type="entry name" value="Cyt_P450"/>
</dbReference>
<evidence type="ECO:0000256" key="2">
    <source>
        <dbReference type="ARBA" id="ARBA00005179"/>
    </source>
</evidence>
<dbReference type="STRING" id="5353.A0A1Q3E612"/>
<evidence type="ECO:0000256" key="5">
    <source>
        <dbReference type="ARBA" id="ARBA00022723"/>
    </source>
</evidence>
<evidence type="ECO:0000313" key="10">
    <source>
        <dbReference type="EMBL" id="GAW02544.1"/>
    </source>
</evidence>
<keyword evidence="10" id="KW-0378">Hydrolase</keyword>
<dbReference type="PRINTS" id="PR00463">
    <property type="entry name" value="EP450I"/>
</dbReference>
<dbReference type="Pfam" id="PF00067">
    <property type="entry name" value="p450"/>
    <property type="match status" value="1"/>
</dbReference>
<dbReference type="PANTHER" id="PTHR46300">
    <property type="entry name" value="P450, PUTATIVE (EUROFUNG)-RELATED-RELATED"/>
    <property type="match status" value="1"/>
</dbReference>
<proteinExistence type="inferred from homology"/>
<evidence type="ECO:0000313" key="11">
    <source>
        <dbReference type="Proteomes" id="UP000188533"/>
    </source>
</evidence>
<dbReference type="GO" id="GO:0005975">
    <property type="term" value="P:carbohydrate metabolic process"/>
    <property type="evidence" value="ECO:0007669"/>
    <property type="project" value="InterPro"/>
</dbReference>
<sequence length="956" mass="106470">MHLIRSDRRLYPDLFLFLHWNTATASSTLPDELFSPLIPQKIANTSNSLPLPIQYPQYTNTWNVSNPGTWLDFIPDTWTSGFFPASLYALNTRKTLCGATDANALGIADWLELGRSTSTGLIPLETNNTNLQHDVGFVSFPFSEELLIDSQNETAIQAINLFAADLAARFNPVVGCTRSWDTSDPTDFTVIIDNMMNLEVLWASYALTGNQTLINIANAHANTTMINHFREDGSTWHVVEYNSTTGDVIRKRTSQGYSDSSTWSRGQAWALYGFANMYNHTKNADFLSTAQRAANYFLDNIPSDGNVPWDFNAPLDPPPRPADSSAATVAANGLLLLAQVDPANAANWTNAAIQILQNVTSLAWNPSWQSLLSNGTVNWPANNFLTGIVYGDYYYITAANKLVQMGLAECNGSTASNPASNPTSTPSPASNRASLAQLISQDSFYEEAHLIHKIVFGAGFFLLLVVIVVRNRAHRLPLPPGPKGYPLIGNALSLPSERPWLTYCQWSKRFGDVIHLSALGQSIIILNSARSIYDLLERRSALYSDRPSTVMAGELVGYGDSPAFISNGPRHRTFRRLFSEVLIPRRVEEWRPLQEQKIQILVRGLTETPTAFRAHIRKYVASLVFEISHGHIVEGDDDYFIRMAKQVDDDISVLMVPGNFLVDFFSFLRYIPDWTGVPFKKKAKIFKQTLQNALNRPYQQVKEQIAAGNALPSFTASLIEGKENPKSDKGGHCYFQMGLFPGADTSVSVLSSFMLAMAVDPTKQRKAQAEIDRVIGSGRRPAFKDRLDLPYVESILKEVYRLNPVTPIAFPHNLNPTSDDEYRGWRIPKESVVIANSWAVLHDAELYPSPSEFLPERYHQQEYQVDQSSSGSAYDGNKVNPDPRKFAFGYGRRVCPGQLLADDTVFISVVTILALFDIGPLTSGEEPKYTPHLISHPEEFTCDIMPRSKVAQDLQV</sequence>
<keyword evidence="4 9" id="KW-0349">Heme</keyword>
<dbReference type="InterPro" id="IPR050364">
    <property type="entry name" value="Cytochrome_P450_fung"/>
</dbReference>
<dbReference type="GO" id="GO:0004497">
    <property type="term" value="F:monooxygenase activity"/>
    <property type="evidence" value="ECO:0007669"/>
    <property type="project" value="UniProtKB-KW"/>
</dbReference>
<dbReference type="Gene3D" id="1.50.10.10">
    <property type="match status" value="1"/>
</dbReference>
<evidence type="ECO:0000256" key="1">
    <source>
        <dbReference type="ARBA" id="ARBA00001971"/>
    </source>
</evidence>
<keyword evidence="8" id="KW-0503">Monooxygenase</keyword>
<comment type="cofactor">
    <cofactor evidence="1 9">
        <name>heme</name>
        <dbReference type="ChEBI" id="CHEBI:30413"/>
    </cofactor>
</comment>
<evidence type="ECO:0000256" key="9">
    <source>
        <dbReference type="PIRSR" id="PIRSR602401-1"/>
    </source>
</evidence>
<dbReference type="GO" id="GO:0016705">
    <property type="term" value="F:oxidoreductase activity, acting on paired donors, with incorporation or reduction of molecular oxygen"/>
    <property type="evidence" value="ECO:0007669"/>
    <property type="project" value="InterPro"/>
</dbReference>
<accession>A0A1Q3E612</accession>
<dbReference type="InterPro" id="IPR002401">
    <property type="entry name" value="Cyt_P450_E_grp-I"/>
</dbReference>
<comment type="pathway">
    <text evidence="2">Secondary metabolite biosynthesis.</text>
</comment>
<dbReference type="GO" id="GO:0005506">
    <property type="term" value="F:iron ion binding"/>
    <property type="evidence" value="ECO:0007669"/>
    <property type="project" value="InterPro"/>
</dbReference>
<comment type="similarity">
    <text evidence="3">Belongs to the cytochrome P450 family.</text>
</comment>
<dbReference type="Proteomes" id="UP000188533">
    <property type="component" value="Unassembled WGS sequence"/>
</dbReference>
<organism evidence="10 11">
    <name type="scientific">Lentinula edodes</name>
    <name type="common">Shiitake mushroom</name>
    <name type="synonym">Lentinus edodes</name>
    <dbReference type="NCBI Taxonomy" id="5353"/>
    <lineage>
        <taxon>Eukaryota</taxon>
        <taxon>Fungi</taxon>
        <taxon>Dikarya</taxon>
        <taxon>Basidiomycota</taxon>
        <taxon>Agaricomycotina</taxon>
        <taxon>Agaricomycetes</taxon>
        <taxon>Agaricomycetidae</taxon>
        <taxon>Agaricales</taxon>
        <taxon>Marasmiineae</taxon>
        <taxon>Omphalotaceae</taxon>
        <taxon>Lentinula</taxon>
    </lineage>
</organism>
<dbReference type="GO" id="GO:0016787">
    <property type="term" value="F:hydrolase activity"/>
    <property type="evidence" value="ECO:0007669"/>
    <property type="project" value="UniProtKB-KW"/>
</dbReference>
<keyword evidence="6" id="KW-0560">Oxidoreductase</keyword>
<comment type="caution">
    <text evidence="10">The sequence shown here is derived from an EMBL/GenBank/DDBJ whole genome shotgun (WGS) entry which is preliminary data.</text>
</comment>
<protein>
    <submittedName>
        <fullName evidence="10">Glycoside hydrolase family 88 protein</fullName>
    </submittedName>
</protein>
<keyword evidence="5 9" id="KW-0479">Metal-binding</keyword>
<keyword evidence="7 9" id="KW-0408">Iron</keyword>
<dbReference type="InterPro" id="IPR017972">
    <property type="entry name" value="Cyt_P450_CS"/>
</dbReference>
<dbReference type="EMBL" id="BDGU01000101">
    <property type="protein sequence ID" value="GAW02544.1"/>
    <property type="molecule type" value="Genomic_DNA"/>
</dbReference>
<reference evidence="10 11" key="1">
    <citation type="submission" date="2016-08" db="EMBL/GenBank/DDBJ databases">
        <authorList>
            <consortium name="Lentinula edodes genome sequencing consortium"/>
            <person name="Sakamoto Y."/>
            <person name="Nakade K."/>
            <person name="Sato S."/>
            <person name="Yoshida Y."/>
            <person name="Miyazaki K."/>
            <person name="Natsume S."/>
            <person name="Konno N."/>
        </authorList>
    </citation>
    <scope>NUCLEOTIDE SEQUENCE [LARGE SCALE GENOMIC DNA]</scope>
    <source>
        <strain evidence="10 11">NBRC 111202</strain>
    </source>
</reference>
<evidence type="ECO:0000256" key="3">
    <source>
        <dbReference type="ARBA" id="ARBA00010617"/>
    </source>
</evidence>
<dbReference type="PROSITE" id="PS00086">
    <property type="entry name" value="CYTOCHROME_P450"/>
    <property type="match status" value="1"/>
</dbReference>
<dbReference type="PANTHER" id="PTHR46300:SF7">
    <property type="entry name" value="P450, PUTATIVE (EUROFUNG)-RELATED"/>
    <property type="match status" value="1"/>
</dbReference>
<dbReference type="GO" id="GO:0020037">
    <property type="term" value="F:heme binding"/>
    <property type="evidence" value="ECO:0007669"/>
    <property type="project" value="InterPro"/>
</dbReference>
<gene>
    <name evidence="10" type="ORF">LENED_004206</name>
</gene>
<keyword evidence="11" id="KW-1185">Reference proteome</keyword>